<evidence type="ECO:0000313" key="2">
    <source>
        <dbReference type="Proteomes" id="UP000276254"/>
    </source>
</evidence>
<evidence type="ECO:0008006" key="3">
    <source>
        <dbReference type="Google" id="ProtNLM"/>
    </source>
</evidence>
<organism evidence="1 2">
    <name type="scientific">Sphingomonas paeninsulae</name>
    <dbReference type="NCBI Taxonomy" id="2319844"/>
    <lineage>
        <taxon>Bacteria</taxon>
        <taxon>Pseudomonadati</taxon>
        <taxon>Pseudomonadota</taxon>
        <taxon>Alphaproteobacteria</taxon>
        <taxon>Sphingomonadales</taxon>
        <taxon>Sphingomonadaceae</taxon>
        <taxon>Sphingomonas</taxon>
    </lineage>
</organism>
<evidence type="ECO:0000313" key="1">
    <source>
        <dbReference type="EMBL" id="AYJ85229.1"/>
    </source>
</evidence>
<keyword evidence="2" id="KW-1185">Reference proteome</keyword>
<sequence>MGPFNWVRGQKILSNLWKQGTAVRAHRLQLVPKDKIAVADEMAQSDRYAEGLAEGRRIVEQEFQAERVALLSLVEQASQIEPCDPEPLATLLSEAVLRLVEDIVGKAPVDTELLCMRARTLAGAICGSSGPVVLYVCPENIDLVTGLGDGIEIRADSALASGALRLTVGESAAEDGPSHALDRLRVAMRDLAA</sequence>
<accession>A0A494T772</accession>
<dbReference type="EMBL" id="CP032828">
    <property type="protein sequence ID" value="AYJ85229.1"/>
    <property type="molecule type" value="Genomic_DNA"/>
</dbReference>
<dbReference type="AlphaFoldDB" id="A0A494T772"/>
<dbReference type="Proteomes" id="UP000276254">
    <property type="component" value="Plasmid unnamed1"/>
</dbReference>
<reference evidence="1 2" key="1">
    <citation type="submission" date="2018-09" db="EMBL/GenBank/DDBJ databases">
        <title>Sphingomonas peninsula sp. nov., isolated from fildes peninsula, Antarctic soil.</title>
        <authorList>
            <person name="Yingchao G."/>
        </authorList>
    </citation>
    <scope>NUCLEOTIDE SEQUENCE [LARGE SCALE GENOMIC DNA]</scope>
    <source>
        <strain evidence="1 2">YZ-8</strain>
        <plasmid evidence="1 2">unnamed1</plasmid>
    </source>
</reference>
<protein>
    <recommendedName>
        <fullName evidence="3">Flagellar assembly protein FliH/Type III secretion system HrpE domain-containing protein</fullName>
    </recommendedName>
</protein>
<name>A0A494T772_SPHPE</name>
<proteinExistence type="predicted"/>
<dbReference type="KEGG" id="spha:D3Y57_04175"/>
<geneLocation type="plasmid" evidence="1">
    <name>unnamed1</name>
</geneLocation>
<keyword evidence="1" id="KW-0614">Plasmid</keyword>
<gene>
    <name evidence="1" type="ORF">D3Y57_04175</name>
</gene>
<dbReference type="OrthoDB" id="7449114at2"/>